<feature type="transmembrane region" description="Helical" evidence="3">
    <location>
        <begin position="7"/>
        <end position="26"/>
    </location>
</feature>
<proteinExistence type="inferred from homology"/>
<protein>
    <recommendedName>
        <fullName evidence="6">Gamma-interferon-inducible lysosomal thiol reductase</fullName>
    </recommendedName>
</protein>
<keyword evidence="3" id="KW-0472">Membrane</keyword>
<dbReference type="EnsemblMetazoa" id="AEPI009049-RA">
    <property type="protein sequence ID" value="AEPI009049-PA"/>
    <property type="gene ID" value="AEPI009049"/>
</dbReference>
<dbReference type="Pfam" id="PF03227">
    <property type="entry name" value="GILT"/>
    <property type="match status" value="1"/>
</dbReference>
<dbReference type="PANTHER" id="PTHR13234">
    <property type="entry name" value="GAMMA-INTERFERON INDUCIBLE LYSOSOMAL THIOL REDUCTASE GILT"/>
    <property type="match status" value="1"/>
</dbReference>
<dbReference type="Proteomes" id="UP000075885">
    <property type="component" value="Unassembled WGS sequence"/>
</dbReference>
<reference evidence="5" key="1">
    <citation type="submission" date="2013-03" db="EMBL/GenBank/DDBJ databases">
        <title>The Genome Sequence of Anopheles epiroticus epiroticus2.</title>
        <authorList>
            <consortium name="The Broad Institute Genomics Platform"/>
            <person name="Neafsey D.E."/>
            <person name="Howell P."/>
            <person name="Walker B."/>
            <person name="Young S.K."/>
            <person name="Zeng Q."/>
            <person name="Gargeya S."/>
            <person name="Fitzgerald M."/>
            <person name="Haas B."/>
            <person name="Abouelleil A."/>
            <person name="Allen A.W."/>
            <person name="Alvarado L."/>
            <person name="Arachchi H.M."/>
            <person name="Berlin A.M."/>
            <person name="Chapman S.B."/>
            <person name="Gainer-Dewar J."/>
            <person name="Goldberg J."/>
            <person name="Griggs A."/>
            <person name="Gujja S."/>
            <person name="Hansen M."/>
            <person name="Howarth C."/>
            <person name="Imamovic A."/>
            <person name="Ireland A."/>
            <person name="Larimer J."/>
            <person name="McCowan C."/>
            <person name="Murphy C."/>
            <person name="Pearson M."/>
            <person name="Poon T.W."/>
            <person name="Priest M."/>
            <person name="Roberts A."/>
            <person name="Saif S."/>
            <person name="Shea T."/>
            <person name="Sisk P."/>
            <person name="Sykes S."/>
            <person name="Wortman J."/>
            <person name="Nusbaum C."/>
            <person name="Birren B."/>
        </authorList>
    </citation>
    <scope>NUCLEOTIDE SEQUENCE [LARGE SCALE GENOMIC DNA]</scope>
    <source>
        <strain evidence="5">Epiroticus2</strain>
    </source>
</reference>
<keyword evidence="3" id="KW-1133">Transmembrane helix</keyword>
<dbReference type="SUPFAM" id="SSF52833">
    <property type="entry name" value="Thioredoxin-like"/>
    <property type="match status" value="1"/>
</dbReference>
<keyword evidence="3" id="KW-0812">Transmembrane</keyword>
<keyword evidence="2" id="KW-0325">Glycoprotein</keyword>
<keyword evidence="5" id="KW-1185">Reference proteome</keyword>
<name>A0A182PQ19_9DIPT</name>
<dbReference type="GO" id="GO:0016671">
    <property type="term" value="F:oxidoreductase activity, acting on a sulfur group of donors, disulfide as acceptor"/>
    <property type="evidence" value="ECO:0007669"/>
    <property type="project" value="InterPro"/>
</dbReference>
<reference evidence="4" key="2">
    <citation type="submission" date="2020-05" db="UniProtKB">
        <authorList>
            <consortium name="EnsemblMetazoa"/>
        </authorList>
    </citation>
    <scope>IDENTIFICATION</scope>
    <source>
        <strain evidence="4">Epiroticus2</strain>
    </source>
</reference>
<dbReference type="VEuPathDB" id="VectorBase:AEPI009049"/>
<comment type="similarity">
    <text evidence="1">Belongs to the GILT family.</text>
</comment>
<evidence type="ECO:0000313" key="4">
    <source>
        <dbReference type="EnsemblMetazoa" id="AEPI009049-PA"/>
    </source>
</evidence>
<evidence type="ECO:0008006" key="6">
    <source>
        <dbReference type="Google" id="ProtNLM"/>
    </source>
</evidence>
<dbReference type="PANTHER" id="PTHR13234:SF71">
    <property type="entry name" value="GAMMA-INTERFERON-INDUCIBLE LYSOSOMAL THIOL REDUCTASE-LIKE PROTEIN"/>
    <property type="match status" value="1"/>
</dbReference>
<dbReference type="InterPro" id="IPR004911">
    <property type="entry name" value="Interferon-induced_GILT"/>
</dbReference>
<evidence type="ECO:0000313" key="5">
    <source>
        <dbReference type="Proteomes" id="UP000075885"/>
    </source>
</evidence>
<dbReference type="InterPro" id="IPR036249">
    <property type="entry name" value="Thioredoxin-like_sf"/>
</dbReference>
<evidence type="ECO:0000256" key="2">
    <source>
        <dbReference type="ARBA" id="ARBA00023180"/>
    </source>
</evidence>
<dbReference type="Gene3D" id="3.40.30.10">
    <property type="entry name" value="Glutaredoxin"/>
    <property type="match status" value="1"/>
</dbReference>
<dbReference type="STRING" id="199890.A0A182PQ19"/>
<accession>A0A182PQ19</accession>
<evidence type="ECO:0000256" key="1">
    <source>
        <dbReference type="ARBA" id="ARBA00005679"/>
    </source>
</evidence>
<sequence length="269" mass="30360">MFQKRQLRIIYLIILIIVLVLIYKSFTQRGPATDGADELEQTSGGNDALLKPSAPVYVVVYYEALCPDSKNFVLHQLQPAFDRAPELMEVEFVPFGKASWTTKSDGSLEFDCQHGPIECEANTIHACVLEAVREPRTRVAMVACMIRNNIMPREAFYRCAKEHGLEIESIQKCYDSPHGAELLKVHGEATHALRPAVTFIPTVTLDGAQYVQKSILKDLFGNVCQVVAGRGPKPDLVWHFLARYLQSEMLDDVRQLPGQLRRGLYWLLN</sequence>
<evidence type="ECO:0000256" key="3">
    <source>
        <dbReference type="SAM" id="Phobius"/>
    </source>
</evidence>
<dbReference type="AlphaFoldDB" id="A0A182PQ19"/>
<organism evidence="4 5">
    <name type="scientific">Anopheles epiroticus</name>
    <dbReference type="NCBI Taxonomy" id="199890"/>
    <lineage>
        <taxon>Eukaryota</taxon>
        <taxon>Metazoa</taxon>
        <taxon>Ecdysozoa</taxon>
        <taxon>Arthropoda</taxon>
        <taxon>Hexapoda</taxon>
        <taxon>Insecta</taxon>
        <taxon>Pterygota</taxon>
        <taxon>Neoptera</taxon>
        <taxon>Endopterygota</taxon>
        <taxon>Diptera</taxon>
        <taxon>Nematocera</taxon>
        <taxon>Culicoidea</taxon>
        <taxon>Culicidae</taxon>
        <taxon>Anophelinae</taxon>
        <taxon>Anopheles</taxon>
    </lineage>
</organism>